<dbReference type="AlphaFoldDB" id="W9RX66"/>
<sequence length="79" mass="9620">MGLFRRWCRMDREIPRPTGLQYQEKEQEKEPTHPFADQLNLVFFFVADEDLTPKQFPCEETSTVPNESEIRRFFFYNKI</sequence>
<evidence type="ECO:0000313" key="1">
    <source>
        <dbReference type="EMBL" id="EXB75954.1"/>
    </source>
</evidence>
<organism evidence="1 2">
    <name type="scientific">Morus notabilis</name>
    <dbReference type="NCBI Taxonomy" id="981085"/>
    <lineage>
        <taxon>Eukaryota</taxon>
        <taxon>Viridiplantae</taxon>
        <taxon>Streptophyta</taxon>
        <taxon>Embryophyta</taxon>
        <taxon>Tracheophyta</taxon>
        <taxon>Spermatophyta</taxon>
        <taxon>Magnoliopsida</taxon>
        <taxon>eudicotyledons</taxon>
        <taxon>Gunneridae</taxon>
        <taxon>Pentapetalae</taxon>
        <taxon>rosids</taxon>
        <taxon>fabids</taxon>
        <taxon>Rosales</taxon>
        <taxon>Moraceae</taxon>
        <taxon>Moreae</taxon>
        <taxon>Morus</taxon>
    </lineage>
</organism>
<protein>
    <submittedName>
        <fullName evidence="1">Uncharacterized protein</fullName>
    </submittedName>
</protein>
<evidence type="ECO:0000313" key="2">
    <source>
        <dbReference type="Proteomes" id="UP000030645"/>
    </source>
</evidence>
<dbReference type="Proteomes" id="UP000030645">
    <property type="component" value="Unassembled WGS sequence"/>
</dbReference>
<gene>
    <name evidence="1" type="ORF">L484_022633</name>
</gene>
<reference evidence="2" key="1">
    <citation type="submission" date="2013-01" db="EMBL/GenBank/DDBJ databases">
        <title>Draft Genome Sequence of a Mulberry Tree, Morus notabilis C.K. Schneid.</title>
        <authorList>
            <person name="He N."/>
            <person name="Zhao S."/>
        </authorList>
    </citation>
    <scope>NUCLEOTIDE SEQUENCE</scope>
</reference>
<dbReference type="EMBL" id="KE344693">
    <property type="protein sequence ID" value="EXB75954.1"/>
    <property type="molecule type" value="Genomic_DNA"/>
</dbReference>
<name>W9RX66_9ROSA</name>
<proteinExistence type="predicted"/>
<keyword evidence="2" id="KW-1185">Reference proteome</keyword>
<accession>W9RX66</accession>